<dbReference type="GO" id="GO:0016301">
    <property type="term" value="F:kinase activity"/>
    <property type="evidence" value="ECO:0007669"/>
    <property type="project" value="UniProtKB-KW"/>
</dbReference>
<evidence type="ECO:0000256" key="4">
    <source>
        <dbReference type="ARBA" id="ARBA00022777"/>
    </source>
</evidence>
<evidence type="ECO:0000256" key="5">
    <source>
        <dbReference type="ARBA" id="ARBA00022840"/>
    </source>
</evidence>
<dbReference type="InterPro" id="IPR037051">
    <property type="entry name" value="4-carb_acid_sugar_kinase_N_sf"/>
</dbReference>
<dbReference type="Proteomes" id="UP001432000">
    <property type="component" value="Chromosome"/>
</dbReference>
<evidence type="ECO:0000259" key="7">
    <source>
        <dbReference type="Pfam" id="PF07005"/>
    </source>
</evidence>
<keyword evidence="10" id="KW-1185">Reference proteome</keyword>
<dbReference type="RefSeq" id="WP_338889233.1">
    <property type="nucleotide sequence ID" value="NZ_CP147846.1"/>
</dbReference>
<gene>
    <name evidence="9" type="ORF">WDS16_27115</name>
</gene>
<feature type="domain" description="Four-carbon acid sugar kinase N-terminal" evidence="7">
    <location>
        <begin position="2"/>
        <end position="232"/>
    </location>
</feature>
<evidence type="ECO:0000256" key="1">
    <source>
        <dbReference type="ARBA" id="ARBA00005715"/>
    </source>
</evidence>
<keyword evidence="4 9" id="KW-0418">Kinase</keyword>
<evidence type="ECO:0000256" key="6">
    <source>
        <dbReference type="ARBA" id="ARBA00023277"/>
    </source>
</evidence>
<dbReference type="InterPro" id="IPR042213">
    <property type="entry name" value="NBD_C_sf"/>
</dbReference>
<evidence type="ECO:0000313" key="10">
    <source>
        <dbReference type="Proteomes" id="UP001432000"/>
    </source>
</evidence>
<keyword evidence="2" id="KW-0808">Transferase</keyword>
<comment type="similarity">
    <text evidence="1">Belongs to the four-carbon acid sugar kinase family.</text>
</comment>
<name>A0ABZ2PI16_9NOCA</name>
<keyword evidence="3" id="KW-0547">Nucleotide-binding</keyword>
<keyword evidence="5" id="KW-0067">ATP-binding</keyword>
<proteinExistence type="inferred from homology"/>
<evidence type="ECO:0000256" key="2">
    <source>
        <dbReference type="ARBA" id="ARBA00022679"/>
    </source>
</evidence>
<organism evidence="9 10">
    <name type="scientific">Rhodococcus sovatensis</name>
    <dbReference type="NCBI Taxonomy" id="1805840"/>
    <lineage>
        <taxon>Bacteria</taxon>
        <taxon>Bacillati</taxon>
        <taxon>Actinomycetota</taxon>
        <taxon>Actinomycetes</taxon>
        <taxon>Mycobacteriales</taxon>
        <taxon>Nocardiaceae</taxon>
        <taxon>Rhodococcus</taxon>
    </lineage>
</organism>
<dbReference type="Pfam" id="PF17042">
    <property type="entry name" value="NBD_C"/>
    <property type="match status" value="1"/>
</dbReference>
<reference evidence="9 10" key="1">
    <citation type="submission" date="2024-03" db="EMBL/GenBank/DDBJ databases">
        <title>Natural products discovery in diverse microorganisms through a two-stage MS feature dereplication strategy.</title>
        <authorList>
            <person name="Zhang R."/>
        </authorList>
    </citation>
    <scope>NUCLEOTIDE SEQUENCE [LARGE SCALE GENOMIC DNA]</scope>
    <source>
        <strain evidence="9 10">18930</strain>
    </source>
</reference>
<dbReference type="SUPFAM" id="SSF142764">
    <property type="entry name" value="YgbK-like"/>
    <property type="match status" value="1"/>
</dbReference>
<dbReference type="Pfam" id="PF07005">
    <property type="entry name" value="SBD_N"/>
    <property type="match status" value="1"/>
</dbReference>
<dbReference type="InterPro" id="IPR010737">
    <property type="entry name" value="4-carb_acid_sugar_kinase_N"/>
</dbReference>
<keyword evidence="6" id="KW-0119">Carbohydrate metabolism</keyword>
<accession>A0ABZ2PI16</accession>
<evidence type="ECO:0000313" key="9">
    <source>
        <dbReference type="EMBL" id="WXG68807.1"/>
    </source>
</evidence>
<feature type="domain" description="Four-carbon acid sugar kinase nucleotide binding" evidence="8">
    <location>
        <begin position="263"/>
        <end position="408"/>
    </location>
</feature>
<sequence>MIGVIADDLTGASDAASAMRRRGLEVAVTFGVPTSASLSSLAGIDVVIAALKTRSVDAIVAVAAVESTADVFAALEIDIVYFKYCSTFDSTPRGNIGAVADALMSRTGTDIFLHVPGYPDNGRTVCHGYLFVDDLLLGESSMRHHPLNPMLDSDLVRLLSPQTGTAAMKLRYIDIRSETEAVALISSIETTAHVLCDTLDNADIDALTRVATAGGVAPRVLVGGGAPMAAALCSTLVRSRRTVDEDTTRSEFRAGPRTDGFAVAIAGSASATTARQIDAFDGPTLRLSARELAQSDIAARVHSWALDRWERGPILVTSNGGGTERLDSAEAEAVELGLAAIARRLVEAGADRIIVAGGETSGAVAVGLGISTVVVGDEICTGVPWTYAFDPAVWIAFKSGNFGSDDFFRSAFDSQMVCSA</sequence>
<protein>
    <submittedName>
        <fullName evidence="9">Four-carbon acid sugar kinase family protein</fullName>
    </submittedName>
</protein>
<dbReference type="InterPro" id="IPR031475">
    <property type="entry name" value="NBD_C"/>
</dbReference>
<evidence type="ECO:0000259" key="8">
    <source>
        <dbReference type="Pfam" id="PF17042"/>
    </source>
</evidence>
<dbReference type="Gene3D" id="3.40.980.20">
    <property type="entry name" value="Four-carbon acid sugar kinase, nucleotide binding domain"/>
    <property type="match status" value="1"/>
</dbReference>
<dbReference type="EMBL" id="CP147846">
    <property type="protein sequence ID" value="WXG68807.1"/>
    <property type="molecule type" value="Genomic_DNA"/>
</dbReference>
<dbReference type="Gene3D" id="3.40.50.10840">
    <property type="entry name" value="Putative sugar-binding, N-terminal domain"/>
    <property type="match status" value="1"/>
</dbReference>
<evidence type="ECO:0000256" key="3">
    <source>
        <dbReference type="ARBA" id="ARBA00022741"/>
    </source>
</evidence>